<sequence length="59" mass="6231">MERFAVGADDAFVLLRKLSEERNVPLRRIAGHVVDAGGEVSMPVRVGSLPWPPGSSGSG</sequence>
<dbReference type="Pfam" id="PF03861">
    <property type="entry name" value="ANTAR"/>
    <property type="match status" value="1"/>
</dbReference>
<reference evidence="2" key="1">
    <citation type="submission" date="2023-08" db="EMBL/GenBank/DDBJ databases">
        <title>The novel hydrolase IpcH responsible for the initial isoprocarb degradation step in Rhodococcus sp. D-6.</title>
        <authorList>
            <person name="Zhu Q."/>
        </authorList>
    </citation>
    <scope>NUCLEOTIDE SEQUENCE</scope>
    <source>
        <strain evidence="2">D-6</strain>
    </source>
</reference>
<dbReference type="AlphaFoldDB" id="A0AAU7UX70"/>
<dbReference type="GeneID" id="71203876"/>
<protein>
    <submittedName>
        <fullName evidence="2">ANTAR domain-containing protein</fullName>
    </submittedName>
</protein>
<dbReference type="RefSeq" id="WP_228044897.1">
    <property type="nucleotide sequence ID" value="NZ_CP132970.1"/>
</dbReference>
<evidence type="ECO:0000313" key="2">
    <source>
        <dbReference type="EMBL" id="XBW04404.1"/>
    </source>
</evidence>
<dbReference type="InterPro" id="IPR036388">
    <property type="entry name" value="WH-like_DNA-bd_sf"/>
</dbReference>
<accession>A0AAU7UX70</accession>
<dbReference type="PROSITE" id="PS50921">
    <property type="entry name" value="ANTAR"/>
    <property type="match status" value="1"/>
</dbReference>
<evidence type="ECO:0000259" key="1">
    <source>
        <dbReference type="PROSITE" id="PS50921"/>
    </source>
</evidence>
<dbReference type="GO" id="GO:0003723">
    <property type="term" value="F:RNA binding"/>
    <property type="evidence" value="ECO:0007669"/>
    <property type="project" value="InterPro"/>
</dbReference>
<dbReference type="EMBL" id="CP132970">
    <property type="protein sequence ID" value="XBW04404.1"/>
    <property type="molecule type" value="Genomic_DNA"/>
</dbReference>
<dbReference type="Gene3D" id="1.10.10.10">
    <property type="entry name" value="Winged helix-like DNA-binding domain superfamily/Winged helix DNA-binding domain"/>
    <property type="match status" value="1"/>
</dbReference>
<name>A0AAU7UX70_9NOCA</name>
<dbReference type="KEGG" id="rhox:RBB84_24925"/>
<gene>
    <name evidence="2" type="ORF">RBB84_24925</name>
</gene>
<feature type="domain" description="ANTAR" evidence="1">
    <location>
        <begin position="1"/>
        <end position="34"/>
    </location>
</feature>
<dbReference type="InterPro" id="IPR005561">
    <property type="entry name" value="ANTAR"/>
</dbReference>
<organism evidence="2">
    <name type="scientific">Rhodococcus sp. D-6</name>
    <dbReference type="NCBI Taxonomy" id="1387842"/>
    <lineage>
        <taxon>Bacteria</taxon>
        <taxon>Bacillati</taxon>
        <taxon>Actinomycetota</taxon>
        <taxon>Actinomycetes</taxon>
        <taxon>Mycobacteriales</taxon>
        <taxon>Nocardiaceae</taxon>
        <taxon>Rhodococcus</taxon>
    </lineage>
</organism>
<proteinExistence type="predicted"/>